<name>A0A1W1H6Q1_9BACT</name>
<proteinExistence type="predicted"/>
<dbReference type="OrthoDB" id="9795345at2"/>
<gene>
    <name evidence="2" type="ORF">MTBBW1_1270011</name>
</gene>
<feature type="domain" description="PHA accumulation regulator DNA-binding N-terminal" evidence="1">
    <location>
        <begin position="8"/>
        <end position="67"/>
    </location>
</feature>
<evidence type="ECO:0000313" key="3">
    <source>
        <dbReference type="Proteomes" id="UP000191931"/>
    </source>
</evidence>
<keyword evidence="3" id="KW-1185">Reference proteome</keyword>
<dbReference type="AlphaFoldDB" id="A0A1W1H6Q1"/>
<accession>A0A1W1H6Q1</accession>
<reference evidence="2 3" key="1">
    <citation type="submission" date="2017-03" db="EMBL/GenBank/DDBJ databases">
        <authorList>
            <person name="Afonso C.L."/>
            <person name="Miller P.J."/>
            <person name="Scott M.A."/>
            <person name="Spackman E."/>
            <person name="Goraichik I."/>
            <person name="Dimitrov K.M."/>
            <person name="Suarez D.L."/>
            <person name="Swayne D.E."/>
        </authorList>
    </citation>
    <scope>NUCLEOTIDE SEQUENCE [LARGE SCALE GENOMIC DNA]</scope>
    <source>
        <strain evidence="2">PRJEB14757</strain>
    </source>
</reference>
<protein>
    <recommendedName>
        <fullName evidence="1">PHA accumulation regulator DNA-binding N-terminal domain-containing protein</fullName>
    </recommendedName>
</protein>
<dbReference type="STRING" id="1246637.MTBBW1_1270011"/>
<evidence type="ECO:0000259" key="1">
    <source>
        <dbReference type="Pfam" id="PF07879"/>
    </source>
</evidence>
<dbReference type="EMBL" id="FWEV01000032">
    <property type="protein sequence ID" value="SLM28161.1"/>
    <property type="molecule type" value="Genomic_DNA"/>
</dbReference>
<evidence type="ECO:0000313" key="2">
    <source>
        <dbReference type="EMBL" id="SLM28161.1"/>
    </source>
</evidence>
<sequence length="152" mass="17732">MSVTNKIIIKKYPNRRLYNTDQSAYITLEDVALLIKKNNRVEVIDVNSGEDVTSQVLTQIIMNKAKEDNALIPVSLLHLIIQYGESHLHEFFEKYLEKTIENYLFYRKRMDDQVNAYFEMGMDLSAFAGKTLQDIDPMKFFSENIGKNIKKD</sequence>
<dbReference type="InterPro" id="IPR012909">
    <property type="entry name" value="PHA_DNA-bd_N"/>
</dbReference>
<dbReference type="Pfam" id="PF07879">
    <property type="entry name" value="PHB_acc_N"/>
    <property type="match status" value="1"/>
</dbReference>
<dbReference type="RefSeq" id="WP_080804515.1">
    <property type="nucleotide sequence ID" value="NZ_LT828547.1"/>
</dbReference>
<organism evidence="2 3">
    <name type="scientific">Desulfamplus magnetovallimortis</name>
    <dbReference type="NCBI Taxonomy" id="1246637"/>
    <lineage>
        <taxon>Bacteria</taxon>
        <taxon>Pseudomonadati</taxon>
        <taxon>Thermodesulfobacteriota</taxon>
        <taxon>Desulfobacteria</taxon>
        <taxon>Desulfobacterales</taxon>
        <taxon>Desulfobacteraceae</taxon>
        <taxon>Desulfamplus</taxon>
    </lineage>
</organism>
<dbReference type="Proteomes" id="UP000191931">
    <property type="component" value="Unassembled WGS sequence"/>
</dbReference>